<dbReference type="AlphaFoldDB" id="A0A2I0KN18"/>
<dbReference type="EMBL" id="PGOL01000479">
    <property type="protein sequence ID" value="PKI69874.1"/>
    <property type="molecule type" value="Genomic_DNA"/>
</dbReference>
<proteinExistence type="predicted"/>
<gene>
    <name evidence="1" type="ORF">CRG98_009749</name>
</gene>
<evidence type="ECO:0000313" key="1">
    <source>
        <dbReference type="EMBL" id="PKI69874.1"/>
    </source>
</evidence>
<accession>A0A2I0KN18</accession>
<name>A0A2I0KN18_PUNGR</name>
<protein>
    <submittedName>
        <fullName evidence="1">Uncharacterized protein</fullName>
    </submittedName>
</protein>
<organism evidence="1 2">
    <name type="scientific">Punica granatum</name>
    <name type="common">Pomegranate</name>
    <dbReference type="NCBI Taxonomy" id="22663"/>
    <lineage>
        <taxon>Eukaryota</taxon>
        <taxon>Viridiplantae</taxon>
        <taxon>Streptophyta</taxon>
        <taxon>Embryophyta</taxon>
        <taxon>Tracheophyta</taxon>
        <taxon>Spermatophyta</taxon>
        <taxon>Magnoliopsida</taxon>
        <taxon>eudicotyledons</taxon>
        <taxon>Gunneridae</taxon>
        <taxon>Pentapetalae</taxon>
        <taxon>rosids</taxon>
        <taxon>malvids</taxon>
        <taxon>Myrtales</taxon>
        <taxon>Lythraceae</taxon>
        <taxon>Punica</taxon>
    </lineage>
</organism>
<keyword evidence="2" id="KW-1185">Reference proteome</keyword>
<sequence length="88" mass="9405">MDVGLDLRSCSAGKLPEFLADGTPGALTAFPSRNTTLRDLYGLGHLSHSLISESNFGTCFMGLLCFVALGCDDLTDLGRPWALDSHML</sequence>
<dbReference type="Proteomes" id="UP000233551">
    <property type="component" value="Unassembled WGS sequence"/>
</dbReference>
<comment type="caution">
    <text evidence="1">The sequence shown here is derived from an EMBL/GenBank/DDBJ whole genome shotgun (WGS) entry which is preliminary data.</text>
</comment>
<evidence type="ECO:0000313" key="2">
    <source>
        <dbReference type="Proteomes" id="UP000233551"/>
    </source>
</evidence>
<reference evidence="1 2" key="1">
    <citation type="submission" date="2017-11" db="EMBL/GenBank/DDBJ databases">
        <title>De-novo sequencing of pomegranate (Punica granatum L.) genome.</title>
        <authorList>
            <person name="Akparov Z."/>
            <person name="Amiraslanov A."/>
            <person name="Hajiyeva S."/>
            <person name="Abbasov M."/>
            <person name="Kaur K."/>
            <person name="Hamwieh A."/>
            <person name="Solovyev V."/>
            <person name="Salamov A."/>
            <person name="Braich B."/>
            <person name="Kosarev P."/>
            <person name="Mahmoud A."/>
            <person name="Hajiyev E."/>
            <person name="Babayeva S."/>
            <person name="Izzatullayeva V."/>
            <person name="Mammadov A."/>
            <person name="Mammadov A."/>
            <person name="Sharifova S."/>
            <person name="Ojaghi J."/>
            <person name="Eynullazada K."/>
            <person name="Bayramov B."/>
            <person name="Abdulazimova A."/>
            <person name="Shahmuradov I."/>
        </authorList>
    </citation>
    <scope>NUCLEOTIDE SEQUENCE [LARGE SCALE GENOMIC DNA]</scope>
    <source>
        <strain evidence="2">cv. AG2017</strain>
        <tissue evidence="1">Leaf</tissue>
    </source>
</reference>